<dbReference type="AlphaFoldDB" id="A0A4R6TZ79"/>
<dbReference type="PROSITE" id="PS50109">
    <property type="entry name" value="HIS_KIN"/>
    <property type="match status" value="1"/>
</dbReference>
<dbReference type="EC" id="2.7.13.3" evidence="2"/>
<dbReference type="PANTHER" id="PTHR24421:SF60">
    <property type="entry name" value="SENSOR HISTIDINE KINASE COMP"/>
    <property type="match status" value="1"/>
</dbReference>
<feature type="transmembrane region" description="Helical" evidence="8">
    <location>
        <begin position="178"/>
        <end position="199"/>
    </location>
</feature>
<feature type="domain" description="Histidine kinase" evidence="9">
    <location>
        <begin position="574"/>
        <end position="778"/>
    </location>
</feature>
<evidence type="ECO:0000313" key="11">
    <source>
        <dbReference type="Proteomes" id="UP000295632"/>
    </source>
</evidence>
<dbReference type="Gene3D" id="3.30.565.10">
    <property type="entry name" value="Histidine kinase-like ATPase, C-terminal domain"/>
    <property type="match status" value="1"/>
</dbReference>
<feature type="transmembrane region" description="Helical" evidence="8">
    <location>
        <begin position="12"/>
        <end position="32"/>
    </location>
</feature>
<evidence type="ECO:0000313" key="10">
    <source>
        <dbReference type="EMBL" id="TDQ36104.1"/>
    </source>
</evidence>
<sequence>MDRGMQRNSFYWLLFIGAAIIEVYFLSITLQYPMIGMNAVQTEDNRFFVAEVNEGHWGDMHNVEVGSEILRINGRPADEHLPLTKLSKIEKVSQMTLLTPDGESHFYTPYRAQVTYQIIYHILLPLSFFLCCFGLSLYMYRRKHHLRATEILVLFLLVMAIAYQAAPASSRGDFLSRIVNGTALMMTPLLYLQFCRVYFRSFPMKWLSSGMLSMLYGAIIAATGMEIASYYYTFLSEYTARIQLAIFLIFTVLIGIFLLKNYLQMKHTAFHTILKTLLMGYCLGFAPFLLLFLVPLLLLGEPIVPAELTVAFLLFLPASFFYLMVSERLIDVDYVFHRLKYYSLIAILPAVLGNSIFLFFESDLDLRSKSLLFVIFYGTITLFLFLKDFLDYRLQLKSFSEKYNYQSSLYRFSQKVKQVKKVKDLTLLLQYEFEDVLHVRETAVFVMDRESFISCEEKPHLKPMLAASGKLWKNVAHSPGDVLPCVDGYALVIGMKKNMYTLLWISPKTDRTGFTPDEKDWMRTLCYYTSILLENLYLIENLIGQLDQMIDTDRIHPSWLSKMLFTISERERSRLAKDLHDTILQEQLFLYRKLDTLRNELYKESKSQLDDSVIKKEMNTLKEHVLDSVHLIRETCNELRPPFLAEIGIGQALEHLIQRVQLSANFRIEYHLDDRPTDLDDEAAITIFRMIQELLNNAMKHSNATVVQLDVDISPSQTILIRYNDDGIGMEVNSMKNYYKHMGIYSIQERVHSLGGETTFTSTPGEGLQVEIVLPYLSHRIRHEQDVVDI</sequence>
<keyword evidence="8" id="KW-0812">Transmembrane</keyword>
<evidence type="ECO:0000256" key="5">
    <source>
        <dbReference type="ARBA" id="ARBA00022777"/>
    </source>
</evidence>
<evidence type="ECO:0000256" key="2">
    <source>
        <dbReference type="ARBA" id="ARBA00012438"/>
    </source>
</evidence>
<feature type="transmembrane region" description="Helical" evidence="8">
    <location>
        <begin position="238"/>
        <end position="258"/>
    </location>
</feature>
<keyword evidence="5 10" id="KW-0418">Kinase</keyword>
<accession>A0A4R6TZ79</accession>
<feature type="transmembrane region" description="Helical" evidence="8">
    <location>
        <begin position="278"/>
        <end position="298"/>
    </location>
</feature>
<comment type="catalytic activity">
    <reaction evidence="1">
        <text>ATP + protein L-histidine = ADP + protein N-phospho-L-histidine.</text>
        <dbReference type="EC" id="2.7.13.3"/>
    </reaction>
</comment>
<dbReference type="InterPro" id="IPR011712">
    <property type="entry name" value="Sig_transdc_His_kin_sub3_dim/P"/>
</dbReference>
<dbReference type="InterPro" id="IPR005467">
    <property type="entry name" value="His_kinase_dom"/>
</dbReference>
<feature type="transmembrane region" description="Helical" evidence="8">
    <location>
        <begin position="118"/>
        <end position="140"/>
    </location>
</feature>
<evidence type="ECO:0000256" key="7">
    <source>
        <dbReference type="ARBA" id="ARBA00023012"/>
    </source>
</evidence>
<proteinExistence type="predicted"/>
<keyword evidence="7" id="KW-0902">Two-component regulatory system</keyword>
<organism evidence="10 11">
    <name type="scientific">Aureibacillus halotolerans</name>
    <dbReference type="NCBI Taxonomy" id="1508390"/>
    <lineage>
        <taxon>Bacteria</taxon>
        <taxon>Bacillati</taxon>
        <taxon>Bacillota</taxon>
        <taxon>Bacilli</taxon>
        <taxon>Bacillales</taxon>
        <taxon>Bacillaceae</taxon>
        <taxon>Aureibacillus</taxon>
    </lineage>
</organism>
<name>A0A4R6TZ79_9BACI</name>
<dbReference type="InterPro" id="IPR003594">
    <property type="entry name" value="HATPase_dom"/>
</dbReference>
<dbReference type="GO" id="GO:0046983">
    <property type="term" value="F:protein dimerization activity"/>
    <property type="evidence" value="ECO:0007669"/>
    <property type="project" value="InterPro"/>
</dbReference>
<keyword evidence="3" id="KW-0808">Transferase</keyword>
<dbReference type="Pfam" id="PF02518">
    <property type="entry name" value="HATPase_c"/>
    <property type="match status" value="1"/>
</dbReference>
<comment type="caution">
    <text evidence="10">The sequence shown here is derived from an EMBL/GenBank/DDBJ whole genome shotgun (WGS) entry which is preliminary data.</text>
</comment>
<dbReference type="SMART" id="SM00387">
    <property type="entry name" value="HATPase_c"/>
    <property type="match status" value="1"/>
</dbReference>
<feature type="transmembrane region" description="Helical" evidence="8">
    <location>
        <begin position="211"/>
        <end position="232"/>
    </location>
</feature>
<keyword evidence="6" id="KW-0067">ATP-binding</keyword>
<keyword evidence="8" id="KW-1133">Transmembrane helix</keyword>
<dbReference type="Proteomes" id="UP000295632">
    <property type="component" value="Unassembled WGS sequence"/>
</dbReference>
<dbReference type="RefSeq" id="WP_166639388.1">
    <property type="nucleotide sequence ID" value="NZ_SNYJ01000020.1"/>
</dbReference>
<dbReference type="GO" id="GO:0005524">
    <property type="term" value="F:ATP binding"/>
    <property type="evidence" value="ECO:0007669"/>
    <property type="project" value="UniProtKB-KW"/>
</dbReference>
<keyword evidence="8" id="KW-0472">Membrane</keyword>
<dbReference type="PANTHER" id="PTHR24421">
    <property type="entry name" value="NITRATE/NITRITE SENSOR PROTEIN NARX-RELATED"/>
    <property type="match status" value="1"/>
</dbReference>
<protein>
    <recommendedName>
        <fullName evidence="2">histidine kinase</fullName>
        <ecNumber evidence="2">2.7.13.3</ecNumber>
    </recommendedName>
</protein>
<dbReference type="EMBL" id="SNYJ01000020">
    <property type="protein sequence ID" value="TDQ36104.1"/>
    <property type="molecule type" value="Genomic_DNA"/>
</dbReference>
<evidence type="ECO:0000256" key="3">
    <source>
        <dbReference type="ARBA" id="ARBA00022679"/>
    </source>
</evidence>
<dbReference type="GO" id="GO:0016020">
    <property type="term" value="C:membrane"/>
    <property type="evidence" value="ECO:0007669"/>
    <property type="project" value="InterPro"/>
</dbReference>
<evidence type="ECO:0000259" key="9">
    <source>
        <dbReference type="PROSITE" id="PS50109"/>
    </source>
</evidence>
<feature type="transmembrane region" description="Helical" evidence="8">
    <location>
        <begin position="147"/>
        <end position="166"/>
    </location>
</feature>
<dbReference type="CDD" id="cd16917">
    <property type="entry name" value="HATPase_UhpB-NarQ-NarX-like"/>
    <property type="match status" value="1"/>
</dbReference>
<evidence type="ECO:0000256" key="8">
    <source>
        <dbReference type="SAM" id="Phobius"/>
    </source>
</evidence>
<reference evidence="10 11" key="1">
    <citation type="submission" date="2019-03" db="EMBL/GenBank/DDBJ databases">
        <title>Genomic Encyclopedia of Type Strains, Phase IV (KMG-IV): sequencing the most valuable type-strain genomes for metagenomic binning, comparative biology and taxonomic classification.</title>
        <authorList>
            <person name="Goeker M."/>
        </authorList>
    </citation>
    <scope>NUCLEOTIDE SEQUENCE [LARGE SCALE GENOMIC DNA]</scope>
    <source>
        <strain evidence="10 11">DSM 28697</strain>
    </source>
</reference>
<evidence type="ECO:0000256" key="4">
    <source>
        <dbReference type="ARBA" id="ARBA00022741"/>
    </source>
</evidence>
<dbReference type="GO" id="GO:0000155">
    <property type="term" value="F:phosphorelay sensor kinase activity"/>
    <property type="evidence" value="ECO:0007669"/>
    <property type="project" value="InterPro"/>
</dbReference>
<keyword evidence="11" id="KW-1185">Reference proteome</keyword>
<keyword evidence="4" id="KW-0547">Nucleotide-binding</keyword>
<evidence type="ECO:0000256" key="1">
    <source>
        <dbReference type="ARBA" id="ARBA00000085"/>
    </source>
</evidence>
<evidence type="ECO:0000256" key="6">
    <source>
        <dbReference type="ARBA" id="ARBA00022840"/>
    </source>
</evidence>
<dbReference type="InterPro" id="IPR050482">
    <property type="entry name" value="Sensor_HK_TwoCompSys"/>
</dbReference>
<gene>
    <name evidence="10" type="ORF">EV213_12035</name>
</gene>
<feature type="transmembrane region" description="Helical" evidence="8">
    <location>
        <begin position="310"/>
        <end position="329"/>
    </location>
</feature>
<feature type="transmembrane region" description="Helical" evidence="8">
    <location>
        <begin position="372"/>
        <end position="390"/>
    </location>
</feature>
<dbReference type="InterPro" id="IPR036890">
    <property type="entry name" value="HATPase_C_sf"/>
</dbReference>
<dbReference type="SUPFAM" id="SSF55874">
    <property type="entry name" value="ATPase domain of HSP90 chaperone/DNA topoisomerase II/histidine kinase"/>
    <property type="match status" value="1"/>
</dbReference>
<dbReference type="Pfam" id="PF07730">
    <property type="entry name" value="HisKA_3"/>
    <property type="match status" value="1"/>
</dbReference>
<feature type="transmembrane region" description="Helical" evidence="8">
    <location>
        <begin position="341"/>
        <end position="360"/>
    </location>
</feature>